<proteinExistence type="predicted"/>
<accession>A0A2G5VIC9</accession>
<evidence type="ECO:0000313" key="4">
    <source>
        <dbReference type="Proteomes" id="UP000230233"/>
    </source>
</evidence>
<feature type="compositionally biased region" description="Polar residues" evidence="1">
    <location>
        <begin position="520"/>
        <end position="538"/>
    </location>
</feature>
<dbReference type="Gene3D" id="3.50.50.60">
    <property type="entry name" value="FAD/NAD(P)-binding domain"/>
    <property type="match status" value="1"/>
</dbReference>
<dbReference type="OrthoDB" id="5788125at2759"/>
<feature type="region of interest" description="Disordered" evidence="1">
    <location>
        <begin position="506"/>
        <end position="538"/>
    </location>
</feature>
<feature type="compositionally biased region" description="Basic and acidic residues" evidence="1">
    <location>
        <begin position="34"/>
        <end position="63"/>
    </location>
</feature>
<evidence type="ECO:0000256" key="1">
    <source>
        <dbReference type="SAM" id="MobiDB-lite"/>
    </source>
</evidence>
<name>A0A2G5VIC9_9PELO</name>
<comment type="caution">
    <text evidence="3">The sequence shown here is derived from an EMBL/GenBank/DDBJ whole genome shotgun (WGS) entry which is preliminary data.</text>
</comment>
<dbReference type="Proteomes" id="UP000230233">
    <property type="component" value="Chromosome I"/>
</dbReference>
<dbReference type="SUPFAM" id="SSF48452">
    <property type="entry name" value="TPR-like"/>
    <property type="match status" value="1"/>
</dbReference>
<dbReference type="GO" id="GO:0005759">
    <property type="term" value="C:mitochondrial matrix"/>
    <property type="evidence" value="ECO:0007669"/>
    <property type="project" value="TreeGrafter"/>
</dbReference>
<dbReference type="AlphaFoldDB" id="A0A2G5VIC9"/>
<dbReference type="STRING" id="1611254.A0A2G5VIC9"/>
<gene>
    <name evidence="3" type="primary">Cnig_chr_I.g2003</name>
    <name evidence="3" type="ORF">B9Z55_002003</name>
</gene>
<dbReference type="PANTHER" id="PTHR13847:SF193">
    <property type="entry name" value="PYRUVATE DEHYDROGENASE PHOSPHATASE REGULATORY SUBUNIT, MITOCHONDRIAL"/>
    <property type="match status" value="1"/>
</dbReference>
<sequence length="561" mass="65506">MIAVFRMNTSHDLPKSIEDVFMTTLRATNSSESSENHTQDEEQRDGSDVTETGDSRRKSEKSENTCLSSTATTVTSAMASQWLNHMKRTFKRHAIALSEEQQVILKKMINDELYPQHASPEVPIRDIMMLYSRGLEALHDGRYRETFDRIRPCIPYLNTNVLVWIRISESLIFEFYEEVWEFTDIYTRLFERCPRRYLPSIRRRCNELRQRHEDMTIQYAELATLMMFSLAKYSIREPVHFAAASIRGFLLLKLKKYAEAIEVVDFVITKYDRPDEWKDNLSTLITYKAEGMLGIGRYNRAIEYCLRIIKETKSCRAKHRALMLIAMAYMRKSNFKKAHEYVLALYINVMIGHRLAVWRWNRSYTTAVANADVVVCGGGISGTSIAYHLAKRGKKVALVEKDSRQTEKKDEPSLKSKITGLFKNHHLILTIQSRTIRRTTRFDPSCFQHPRHSSHNRSQLLSTEFSYEKLPEHVVVQLLKRRERMSHLEIQDHWIVQEAPSHLDYPYSEQYEGPLDSTHRASNNPRHSSQTEVSSYPTEFSYEKLPEHVVFPVVEETEKEG</sequence>
<evidence type="ECO:0000259" key="2">
    <source>
        <dbReference type="Pfam" id="PF01266"/>
    </source>
</evidence>
<feature type="domain" description="FAD dependent oxidoreductase" evidence="2">
    <location>
        <begin position="372"/>
        <end position="403"/>
    </location>
</feature>
<dbReference type="InterPro" id="IPR006076">
    <property type="entry name" value="FAD-dep_OxRdtase"/>
</dbReference>
<evidence type="ECO:0000313" key="3">
    <source>
        <dbReference type="EMBL" id="PIC51523.1"/>
    </source>
</evidence>
<dbReference type="EMBL" id="PDUG01000001">
    <property type="protein sequence ID" value="PIC51523.1"/>
    <property type="molecule type" value="Genomic_DNA"/>
</dbReference>
<dbReference type="Gene3D" id="1.25.40.10">
    <property type="entry name" value="Tetratricopeptide repeat domain"/>
    <property type="match status" value="1"/>
</dbReference>
<reference evidence="4" key="1">
    <citation type="submission" date="2017-10" db="EMBL/GenBank/DDBJ databases">
        <title>Rapid genome shrinkage in a self-fertile nematode reveals novel sperm competition proteins.</title>
        <authorList>
            <person name="Yin D."/>
            <person name="Schwarz E.M."/>
            <person name="Thomas C.G."/>
            <person name="Felde R.L."/>
            <person name="Korf I.F."/>
            <person name="Cutter A.D."/>
            <person name="Schartner C.M."/>
            <person name="Ralston E.J."/>
            <person name="Meyer B.J."/>
            <person name="Haag E.S."/>
        </authorList>
    </citation>
    <scope>NUCLEOTIDE SEQUENCE [LARGE SCALE GENOMIC DNA]</scope>
    <source>
        <strain evidence="4">JU1422</strain>
    </source>
</reference>
<dbReference type="Pfam" id="PF01266">
    <property type="entry name" value="DAO"/>
    <property type="match status" value="1"/>
</dbReference>
<organism evidence="3 4">
    <name type="scientific">Caenorhabditis nigoni</name>
    <dbReference type="NCBI Taxonomy" id="1611254"/>
    <lineage>
        <taxon>Eukaryota</taxon>
        <taxon>Metazoa</taxon>
        <taxon>Ecdysozoa</taxon>
        <taxon>Nematoda</taxon>
        <taxon>Chromadorea</taxon>
        <taxon>Rhabditida</taxon>
        <taxon>Rhabditina</taxon>
        <taxon>Rhabditomorpha</taxon>
        <taxon>Rhabditoidea</taxon>
        <taxon>Rhabditidae</taxon>
        <taxon>Peloderinae</taxon>
        <taxon>Caenorhabditis</taxon>
    </lineage>
</organism>
<feature type="region of interest" description="Disordered" evidence="1">
    <location>
        <begin position="28"/>
        <end position="70"/>
    </location>
</feature>
<dbReference type="PANTHER" id="PTHR13847">
    <property type="entry name" value="SARCOSINE DEHYDROGENASE-RELATED"/>
    <property type="match status" value="1"/>
</dbReference>
<dbReference type="InterPro" id="IPR036188">
    <property type="entry name" value="FAD/NAD-bd_sf"/>
</dbReference>
<protein>
    <recommendedName>
        <fullName evidence="2">FAD dependent oxidoreductase domain-containing protein</fullName>
    </recommendedName>
</protein>
<keyword evidence="4" id="KW-1185">Reference proteome</keyword>
<dbReference type="InterPro" id="IPR011990">
    <property type="entry name" value="TPR-like_helical_dom_sf"/>
</dbReference>
<dbReference type="SUPFAM" id="SSF51905">
    <property type="entry name" value="FAD/NAD(P)-binding domain"/>
    <property type="match status" value="1"/>
</dbReference>